<protein>
    <submittedName>
        <fullName evidence="1">Uncharacterized protein</fullName>
    </submittedName>
</protein>
<feature type="non-terminal residue" evidence="1">
    <location>
        <position position="576"/>
    </location>
</feature>
<keyword evidence="2" id="KW-1185">Reference proteome</keyword>
<gene>
    <name evidence="1" type="ORF">EV182_005016</name>
</gene>
<proteinExistence type="predicted"/>
<evidence type="ECO:0000313" key="2">
    <source>
        <dbReference type="Proteomes" id="UP001145114"/>
    </source>
</evidence>
<dbReference type="Proteomes" id="UP001145114">
    <property type="component" value="Unassembled WGS sequence"/>
</dbReference>
<sequence length="576" mass="65275">MTLDAGGNEKPPAVVYELSLFRLMRELLAKVLANPNGWSRRSVIEGFRFAFEQAISMVGGNVLYISDMMAFLQLSSMRPITIPLRPPYYTRTGVGSDSPGLDSGCNGNKNSNTTSDVKSVKICHNISTTKGQEILCEVKQYLYQRISPPESRVRCISHATKEELARGMLLHGQGASLLRSIRRGTSAAAAYPRWHSIDYGLRYDIEAPLPEDMVYSVLRSKVKALKKNPEYKRFQVVINKEVLIAALELPPFEVHGKTFTGIFPDLVPGVNPDNALLWIQHVLSERAKALKSQSETIKEKKHRQLILDNPTDLFRAVAAPMAELDPDYCPPYMENSQNGYLLQQTLARTIVLDPQTIEQLSRFHEWDYDRVHSQSCLLRPEHEPVPTYLFIGPFNSGKLALARQWSDYLLGPGSECVVVDMNEVSSEDQWDAFCDRVRFRFTRGAEGTPTRRLSINRKLFVLRHATQCTRTVMKRVYRMLKSGQVETSRGTCYPLAGAAYVLTFDLYNFELNELTDEYLTANKGRESDICGPLSMYMAYSASLFEMQSQIEDLLKRQYSLPGFLTSRTIIFDELNP</sequence>
<evidence type="ECO:0000313" key="1">
    <source>
        <dbReference type="EMBL" id="KAJ1677987.1"/>
    </source>
</evidence>
<accession>A0ACC1HP53</accession>
<dbReference type="EMBL" id="JAMZIH010001673">
    <property type="protein sequence ID" value="KAJ1677987.1"/>
    <property type="molecule type" value="Genomic_DNA"/>
</dbReference>
<organism evidence="1 2">
    <name type="scientific">Spiromyces aspiralis</name>
    <dbReference type="NCBI Taxonomy" id="68401"/>
    <lineage>
        <taxon>Eukaryota</taxon>
        <taxon>Fungi</taxon>
        <taxon>Fungi incertae sedis</taxon>
        <taxon>Zoopagomycota</taxon>
        <taxon>Kickxellomycotina</taxon>
        <taxon>Kickxellomycetes</taxon>
        <taxon>Kickxellales</taxon>
        <taxon>Kickxellaceae</taxon>
        <taxon>Spiromyces</taxon>
    </lineage>
</organism>
<name>A0ACC1HP53_9FUNG</name>
<comment type="caution">
    <text evidence="1">The sequence shown here is derived from an EMBL/GenBank/DDBJ whole genome shotgun (WGS) entry which is preliminary data.</text>
</comment>
<reference evidence="1" key="1">
    <citation type="submission" date="2022-06" db="EMBL/GenBank/DDBJ databases">
        <title>Phylogenomic reconstructions and comparative analyses of Kickxellomycotina fungi.</title>
        <authorList>
            <person name="Reynolds N.K."/>
            <person name="Stajich J.E."/>
            <person name="Barry K."/>
            <person name="Grigoriev I.V."/>
            <person name="Crous P."/>
            <person name="Smith M.E."/>
        </authorList>
    </citation>
    <scope>NUCLEOTIDE SEQUENCE</scope>
    <source>
        <strain evidence="1">RSA 2271</strain>
    </source>
</reference>